<dbReference type="InterPro" id="IPR004443">
    <property type="entry name" value="YjeF_N_dom"/>
</dbReference>
<dbReference type="GO" id="GO:0046496">
    <property type="term" value="P:nicotinamide nucleotide metabolic process"/>
    <property type="evidence" value="ECO:0007669"/>
    <property type="project" value="UniProtKB-UniRule"/>
</dbReference>
<dbReference type="EC" id="4.2.1.136" evidence="19"/>
<keyword evidence="12 17" id="KW-0456">Lyase</keyword>
<sequence length="495" mass="51026">MPYVLPDRVYTAAQVRELDARLIAAGTLGIELMQRAAEALWQAVQQRWPNQRQMTVLCGGGNNAGDGYLLAKLALQAGWQVVVWAVADPQTLQGDAAWALHAARADGVNIQRWHGQALLAGVLVDALLGTGLSGEVRGDYVDAIAQINAASGPVLSVDLPSGLDADRGVTLGCAVVADLTVTFIGLKLGLLTGEGPDYVGELLFAALVDGEATDPSFERLSMARWAKTLPVRKQAAHKGHFGHLLIVGGGQGMGGAIMLAAEAALCSGAGKISVATRPEHVAPLLSRCPELMVRGIDGVAQLQGLLEQADALVIGPGLGRDSWAQALLEAALAWQGPRVLDADALNLLAERAAPVTLGADTVISPHPAEAARLLAWDNARVQSDRPAALARLVDLLGCSVILKGAGSLVASTDAALPAVCTDGNPGMAVGGMGDVLSGLLGALLAQRIPAARAARYAVLVHALAGESAASGGQVGMRASDMFIPIKALLNQREAE</sequence>
<evidence type="ECO:0000256" key="6">
    <source>
        <dbReference type="ARBA" id="ARBA00022741"/>
    </source>
</evidence>
<dbReference type="SUPFAM" id="SSF64153">
    <property type="entry name" value="YjeF N-terminal domain-like"/>
    <property type="match status" value="1"/>
</dbReference>
<comment type="similarity">
    <text evidence="3 19">In the N-terminal section; belongs to the NnrE/AIBP family.</text>
</comment>
<comment type="similarity">
    <text evidence="18">Belongs to the NnrE/AIBP family.</text>
</comment>
<dbReference type="PROSITE" id="PS01050">
    <property type="entry name" value="YJEF_C_2"/>
    <property type="match status" value="1"/>
</dbReference>
<dbReference type="GO" id="GO:0052855">
    <property type="term" value="F:ADP-dependent NAD(P)H-hydrate dehydratase activity"/>
    <property type="evidence" value="ECO:0007669"/>
    <property type="project" value="UniProtKB-UniRule"/>
</dbReference>
<feature type="binding site" evidence="17">
    <location>
        <position position="433"/>
    </location>
    <ligand>
        <name>AMP</name>
        <dbReference type="ChEBI" id="CHEBI:456215"/>
    </ligand>
</feature>
<evidence type="ECO:0000256" key="9">
    <source>
        <dbReference type="ARBA" id="ARBA00022958"/>
    </source>
</evidence>
<reference evidence="23" key="1">
    <citation type="submission" date="2016-10" db="EMBL/GenBank/DDBJ databases">
        <authorList>
            <person name="Varghese N."/>
            <person name="Submissions S."/>
        </authorList>
    </citation>
    <scope>NUCLEOTIDE SEQUENCE [LARGE SCALE GENOMIC DNA]</scope>
    <source>
        <strain evidence="23">JCM 14963</strain>
    </source>
</reference>
<dbReference type="PROSITE" id="PS51383">
    <property type="entry name" value="YJEF_C_3"/>
    <property type="match status" value="1"/>
</dbReference>
<dbReference type="EMBL" id="LT629763">
    <property type="protein sequence ID" value="SDS24943.1"/>
    <property type="molecule type" value="Genomic_DNA"/>
</dbReference>
<comment type="subunit">
    <text evidence="17">Homotetramer.</text>
</comment>
<feature type="binding site" evidence="18">
    <location>
        <position position="161"/>
    </location>
    <ligand>
        <name>K(+)</name>
        <dbReference type="ChEBI" id="CHEBI:29103"/>
    </ligand>
</feature>
<dbReference type="NCBIfam" id="TIGR00197">
    <property type="entry name" value="yjeF_nterm"/>
    <property type="match status" value="1"/>
</dbReference>
<keyword evidence="5 18" id="KW-0479">Metal-binding</keyword>
<proteinExistence type="inferred from homology"/>
<evidence type="ECO:0000256" key="7">
    <source>
        <dbReference type="ARBA" id="ARBA00022840"/>
    </source>
</evidence>
<dbReference type="InterPro" id="IPR036652">
    <property type="entry name" value="YjeF_N_dom_sf"/>
</dbReference>
<keyword evidence="7 17" id="KW-0067">ATP-binding</keyword>
<evidence type="ECO:0000256" key="13">
    <source>
        <dbReference type="ARBA" id="ARBA00023268"/>
    </source>
</evidence>
<dbReference type="PANTHER" id="PTHR12592">
    <property type="entry name" value="ATP-DEPENDENT (S)-NAD(P)H-HYDRATE DEHYDRATASE FAMILY MEMBER"/>
    <property type="match status" value="1"/>
</dbReference>
<evidence type="ECO:0000256" key="11">
    <source>
        <dbReference type="ARBA" id="ARBA00023235"/>
    </source>
</evidence>
<evidence type="ECO:0000313" key="23">
    <source>
        <dbReference type="Proteomes" id="UP000243413"/>
    </source>
</evidence>
<feature type="binding site" evidence="18">
    <location>
        <position position="158"/>
    </location>
    <ligand>
        <name>(6S)-NADPHX</name>
        <dbReference type="ChEBI" id="CHEBI:64076"/>
    </ligand>
</feature>
<feature type="binding site" evidence="18">
    <location>
        <position position="125"/>
    </location>
    <ligand>
        <name>K(+)</name>
        <dbReference type="ChEBI" id="CHEBI:29103"/>
    </ligand>
</feature>
<comment type="catalytic activity">
    <reaction evidence="16 17 19">
        <text>(6S)-NADPHX + ADP = AMP + phosphate + NADPH + H(+)</text>
        <dbReference type="Rhea" id="RHEA:32235"/>
        <dbReference type="ChEBI" id="CHEBI:15378"/>
        <dbReference type="ChEBI" id="CHEBI:43474"/>
        <dbReference type="ChEBI" id="CHEBI:57783"/>
        <dbReference type="ChEBI" id="CHEBI:64076"/>
        <dbReference type="ChEBI" id="CHEBI:456215"/>
        <dbReference type="ChEBI" id="CHEBI:456216"/>
        <dbReference type="EC" id="4.2.1.136"/>
    </reaction>
</comment>
<dbReference type="GO" id="GO:0005524">
    <property type="term" value="F:ATP binding"/>
    <property type="evidence" value="ECO:0007669"/>
    <property type="project" value="UniProtKB-UniRule"/>
</dbReference>
<evidence type="ECO:0000256" key="17">
    <source>
        <dbReference type="HAMAP-Rule" id="MF_01965"/>
    </source>
</evidence>
<comment type="catalytic activity">
    <reaction evidence="1 18 19">
        <text>(6R)-NADHX = (6S)-NADHX</text>
        <dbReference type="Rhea" id="RHEA:32215"/>
        <dbReference type="ChEBI" id="CHEBI:64074"/>
        <dbReference type="ChEBI" id="CHEBI:64075"/>
        <dbReference type="EC" id="5.1.99.6"/>
    </reaction>
</comment>
<evidence type="ECO:0000256" key="12">
    <source>
        <dbReference type="ARBA" id="ARBA00023239"/>
    </source>
</evidence>
<feature type="domain" description="YjeF N-terminal" evidence="21">
    <location>
        <begin position="15"/>
        <end position="215"/>
    </location>
</feature>
<keyword evidence="13" id="KW-0511">Multifunctional enzyme</keyword>
<dbReference type="PANTHER" id="PTHR12592:SF0">
    <property type="entry name" value="ATP-DEPENDENT (S)-NAD(P)H-HYDRATE DEHYDRATASE"/>
    <property type="match status" value="1"/>
</dbReference>
<accession>A0A1H1QNN0</accession>
<dbReference type="InterPro" id="IPR029056">
    <property type="entry name" value="Ribokinase-like"/>
</dbReference>
<feature type="binding site" evidence="18">
    <location>
        <position position="140"/>
    </location>
    <ligand>
        <name>(6S)-NADPHX</name>
        <dbReference type="ChEBI" id="CHEBI:64076"/>
    </ligand>
</feature>
<keyword evidence="11 18" id="KW-0413">Isomerase</keyword>
<dbReference type="Pfam" id="PF03853">
    <property type="entry name" value="YjeF_N"/>
    <property type="match status" value="1"/>
</dbReference>
<keyword evidence="10 17" id="KW-0520">NAD</keyword>
<keyword evidence="9 18" id="KW-0630">Potassium</keyword>
<comment type="catalytic activity">
    <reaction evidence="2 18 19">
        <text>(6R)-NADPHX = (6S)-NADPHX</text>
        <dbReference type="Rhea" id="RHEA:32227"/>
        <dbReference type="ChEBI" id="CHEBI:64076"/>
        <dbReference type="ChEBI" id="CHEBI:64077"/>
        <dbReference type="EC" id="5.1.99.6"/>
    </reaction>
</comment>
<feature type="domain" description="YjeF C-terminal" evidence="20">
    <location>
        <begin position="221"/>
        <end position="492"/>
    </location>
</feature>
<dbReference type="AlphaFoldDB" id="A0A1H1QNN0"/>
<comment type="similarity">
    <text evidence="17">Belongs to the NnrD/CARKD family.</text>
</comment>
<feature type="binding site" evidence="18">
    <location>
        <begin position="129"/>
        <end position="135"/>
    </location>
    <ligand>
        <name>(6S)-NADPHX</name>
        <dbReference type="ChEBI" id="CHEBI:64076"/>
    </ligand>
</feature>
<dbReference type="InterPro" id="IPR000631">
    <property type="entry name" value="CARKD"/>
</dbReference>
<feature type="binding site" evidence="17">
    <location>
        <position position="317"/>
    </location>
    <ligand>
        <name>(6S)-NADPHX</name>
        <dbReference type="ChEBI" id="CHEBI:64076"/>
    </ligand>
</feature>
<evidence type="ECO:0000256" key="16">
    <source>
        <dbReference type="ARBA" id="ARBA00049209"/>
    </source>
</evidence>
<evidence type="ECO:0000256" key="2">
    <source>
        <dbReference type="ARBA" id="ARBA00000909"/>
    </source>
</evidence>
<evidence type="ECO:0000256" key="3">
    <source>
        <dbReference type="ARBA" id="ARBA00006001"/>
    </source>
</evidence>
<feature type="binding site" evidence="17">
    <location>
        <position position="434"/>
    </location>
    <ligand>
        <name>(6S)-NADPHX</name>
        <dbReference type="ChEBI" id="CHEBI:64076"/>
    </ligand>
</feature>
<comment type="caution">
    <text evidence="18">Lacks conserved residue(s) required for the propagation of feature annotation.</text>
</comment>
<dbReference type="PIRSF" id="PIRSF017184">
    <property type="entry name" value="Nnr"/>
    <property type="match status" value="1"/>
</dbReference>
<dbReference type="NCBIfam" id="TIGR00196">
    <property type="entry name" value="yjeF_cterm"/>
    <property type="match status" value="1"/>
</dbReference>
<keyword evidence="8 17" id="KW-0521">NADP</keyword>
<evidence type="ECO:0000256" key="19">
    <source>
        <dbReference type="PIRNR" id="PIRNR017184"/>
    </source>
</evidence>
<evidence type="ECO:0000256" key="5">
    <source>
        <dbReference type="ARBA" id="ARBA00022723"/>
    </source>
</evidence>
<evidence type="ECO:0000256" key="1">
    <source>
        <dbReference type="ARBA" id="ARBA00000013"/>
    </source>
</evidence>
<feature type="binding site" evidence="17">
    <location>
        <begin position="403"/>
        <end position="407"/>
    </location>
    <ligand>
        <name>AMP</name>
        <dbReference type="ChEBI" id="CHEBI:456215"/>
    </ligand>
</feature>
<dbReference type="InterPro" id="IPR030677">
    <property type="entry name" value="Nnr"/>
</dbReference>
<evidence type="ECO:0000256" key="18">
    <source>
        <dbReference type="HAMAP-Rule" id="MF_01966"/>
    </source>
</evidence>
<evidence type="ECO:0000256" key="8">
    <source>
        <dbReference type="ARBA" id="ARBA00022857"/>
    </source>
</evidence>
<feature type="binding site" evidence="17">
    <location>
        <position position="256"/>
    </location>
    <ligand>
        <name>(6S)-NADPHX</name>
        <dbReference type="ChEBI" id="CHEBI:64076"/>
    </ligand>
</feature>
<dbReference type="Gene3D" id="3.40.1190.20">
    <property type="match status" value="1"/>
</dbReference>
<dbReference type="STRING" id="472181.SAMN05216271_1497"/>
<gene>
    <name evidence="17" type="primary">nnrD</name>
    <name evidence="18" type="synonym">nnrE</name>
    <name evidence="22" type="ORF">SAMN05216271_1497</name>
</gene>
<dbReference type="EC" id="5.1.99.6" evidence="19"/>
<dbReference type="RefSeq" id="WP_092285301.1">
    <property type="nucleotide sequence ID" value="NZ_LT629763.1"/>
</dbReference>
<dbReference type="InterPro" id="IPR017953">
    <property type="entry name" value="Carbohydrate_kinase_pred_CS"/>
</dbReference>
<evidence type="ECO:0000256" key="10">
    <source>
        <dbReference type="ARBA" id="ARBA00023027"/>
    </source>
</evidence>
<dbReference type="CDD" id="cd01171">
    <property type="entry name" value="YXKO-related"/>
    <property type="match status" value="1"/>
</dbReference>
<evidence type="ECO:0000256" key="15">
    <source>
        <dbReference type="ARBA" id="ARBA00048238"/>
    </source>
</evidence>
<dbReference type="Pfam" id="PF01256">
    <property type="entry name" value="Carb_kinase"/>
    <property type="match status" value="1"/>
</dbReference>
<evidence type="ECO:0000313" key="22">
    <source>
        <dbReference type="EMBL" id="SDS24943.1"/>
    </source>
</evidence>
<protein>
    <recommendedName>
        <fullName evidence="19">Bifunctional NAD(P)H-hydrate repair enzyme</fullName>
    </recommendedName>
    <alternativeName>
        <fullName evidence="19">Nicotinamide nucleotide repair protein</fullName>
    </alternativeName>
    <domain>
        <recommendedName>
            <fullName evidence="19">ADP-dependent (S)-NAD(P)H-hydrate dehydratase</fullName>
            <ecNumber evidence="19">4.2.1.136</ecNumber>
        </recommendedName>
        <alternativeName>
            <fullName evidence="19">ADP-dependent NAD(P)HX dehydratase</fullName>
        </alternativeName>
    </domain>
    <domain>
        <recommendedName>
            <fullName evidence="19">NAD(P)H-hydrate epimerase</fullName>
            <ecNumber evidence="19">5.1.99.6</ecNumber>
        </recommendedName>
    </domain>
</protein>
<dbReference type="GO" id="GO:0110051">
    <property type="term" value="P:metabolite repair"/>
    <property type="evidence" value="ECO:0007669"/>
    <property type="project" value="TreeGrafter"/>
</dbReference>
<evidence type="ECO:0000256" key="14">
    <source>
        <dbReference type="ARBA" id="ARBA00025153"/>
    </source>
</evidence>
<dbReference type="HAMAP" id="MF_01965">
    <property type="entry name" value="NADHX_dehydratase"/>
    <property type="match status" value="1"/>
</dbReference>
<dbReference type="Proteomes" id="UP000243413">
    <property type="component" value="Chromosome I"/>
</dbReference>
<comment type="function">
    <text evidence="14 19">Bifunctional enzyme that catalyzes the epimerization of the S- and R-forms of NAD(P)HX and the dehydration of the S-form of NAD(P)HX at the expense of ADP, which is converted to AMP. This allows the repair of both epimers of NAD(P)HX, a damaged form of NAD(P)H that is a result of enzymatic or heat-dependent hydration.</text>
</comment>
<comment type="similarity">
    <text evidence="4 19">In the C-terminal section; belongs to the NnrD/CARKD family.</text>
</comment>
<keyword evidence="6 17" id="KW-0547">Nucleotide-binding</keyword>
<dbReference type="GO" id="GO:0052856">
    <property type="term" value="F:NAD(P)HX epimerase activity"/>
    <property type="evidence" value="ECO:0007669"/>
    <property type="project" value="UniProtKB-UniRule"/>
</dbReference>
<dbReference type="GO" id="GO:0046872">
    <property type="term" value="F:metal ion binding"/>
    <property type="evidence" value="ECO:0007669"/>
    <property type="project" value="UniProtKB-UniRule"/>
</dbReference>
<dbReference type="SUPFAM" id="SSF53613">
    <property type="entry name" value="Ribokinase-like"/>
    <property type="match status" value="1"/>
</dbReference>
<comment type="cofactor">
    <cofactor evidence="18 19">
        <name>K(+)</name>
        <dbReference type="ChEBI" id="CHEBI:29103"/>
    </cofactor>
    <text evidence="18 19">Binds 1 potassium ion per subunit.</text>
</comment>
<comment type="function">
    <text evidence="17">Catalyzes the dehydration of the S-form of NAD(P)HX at the expense of ADP, which is converted to AMP. Together with NAD(P)HX epimerase, which catalyzes the epimerization of the S- and R-forms, the enzyme allows the repair of both epimers of NAD(P)HX, a damaged form of NAD(P)H that is a result of enzymatic or heat-dependent hydration.</text>
</comment>
<comment type="catalytic activity">
    <reaction evidence="15 17 19">
        <text>(6S)-NADHX + ADP = AMP + phosphate + NADH + H(+)</text>
        <dbReference type="Rhea" id="RHEA:32223"/>
        <dbReference type="ChEBI" id="CHEBI:15378"/>
        <dbReference type="ChEBI" id="CHEBI:43474"/>
        <dbReference type="ChEBI" id="CHEBI:57945"/>
        <dbReference type="ChEBI" id="CHEBI:64074"/>
        <dbReference type="ChEBI" id="CHEBI:456215"/>
        <dbReference type="ChEBI" id="CHEBI:456216"/>
        <dbReference type="EC" id="4.2.1.136"/>
    </reaction>
</comment>
<name>A0A1H1QNN0_9GAMM</name>
<dbReference type="Gene3D" id="3.40.50.10260">
    <property type="entry name" value="YjeF N-terminal domain"/>
    <property type="match status" value="1"/>
</dbReference>
<organism evidence="22 23">
    <name type="scientific">Halopseudomonas sabulinigri</name>
    <dbReference type="NCBI Taxonomy" id="472181"/>
    <lineage>
        <taxon>Bacteria</taxon>
        <taxon>Pseudomonadati</taxon>
        <taxon>Pseudomonadota</taxon>
        <taxon>Gammaproteobacteria</taxon>
        <taxon>Pseudomonadales</taxon>
        <taxon>Pseudomonadaceae</taxon>
        <taxon>Halopseudomonas</taxon>
    </lineage>
</organism>
<evidence type="ECO:0000259" key="21">
    <source>
        <dbReference type="PROSITE" id="PS51385"/>
    </source>
</evidence>
<evidence type="ECO:0000259" key="20">
    <source>
        <dbReference type="PROSITE" id="PS51383"/>
    </source>
</evidence>
<feature type="binding site" evidence="18">
    <location>
        <position position="63"/>
    </location>
    <ligand>
        <name>K(+)</name>
        <dbReference type="ChEBI" id="CHEBI:29103"/>
    </ligand>
</feature>
<feature type="binding site" evidence="17">
    <location>
        <position position="366"/>
    </location>
    <ligand>
        <name>(6S)-NADPHX</name>
        <dbReference type="ChEBI" id="CHEBI:64076"/>
    </ligand>
</feature>
<comment type="cofactor">
    <cofactor evidence="17">
        <name>Mg(2+)</name>
        <dbReference type="ChEBI" id="CHEBI:18420"/>
    </cofactor>
</comment>
<dbReference type="PROSITE" id="PS51385">
    <property type="entry name" value="YJEF_N"/>
    <property type="match status" value="1"/>
</dbReference>
<comment type="function">
    <text evidence="18">Catalyzes the epimerization of the S- and R-forms of NAD(P)HX, a damaged form of NAD(P)H that is a result of enzymatic or heat-dependent hydration. This is a prerequisite for the S-specific NAD(P)H-hydrate dehydratase to allow the repair of both epimers of NAD(P)HX.</text>
</comment>
<evidence type="ECO:0000256" key="4">
    <source>
        <dbReference type="ARBA" id="ARBA00009524"/>
    </source>
</evidence>
<dbReference type="HAMAP" id="MF_01966">
    <property type="entry name" value="NADHX_epimerase"/>
    <property type="match status" value="1"/>
</dbReference>
<dbReference type="OrthoDB" id="9806925at2"/>